<sequence length="148" mass="15910">MNFIIAFAKNDQRNRICHKKSTTESFVHIAALAQPEAPAKLAAPAQKSTIESFVHTEAPAKPATLAQPATSAHSSTPEVFMFMPTLGMGIQTMVGSSQCASREAPIEENNVQQISDEEVVGQGNVLPFVHMTDENGKIIIRPLGKGLL</sequence>
<dbReference type="EMBL" id="CASHSV030000013">
    <property type="protein sequence ID" value="CAJ2638151.1"/>
    <property type="molecule type" value="Genomic_DNA"/>
</dbReference>
<name>A0ACB0IZU5_TRIPR</name>
<proteinExistence type="predicted"/>
<reference evidence="1" key="1">
    <citation type="submission" date="2023-10" db="EMBL/GenBank/DDBJ databases">
        <authorList>
            <person name="Rodriguez Cubillos JULIANA M."/>
            <person name="De Vega J."/>
        </authorList>
    </citation>
    <scope>NUCLEOTIDE SEQUENCE</scope>
</reference>
<keyword evidence="2" id="KW-1185">Reference proteome</keyword>
<accession>A0ACB0IZU5</accession>
<dbReference type="Proteomes" id="UP001177021">
    <property type="component" value="Unassembled WGS sequence"/>
</dbReference>
<evidence type="ECO:0000313" key="1">
    <source>
        <dbReference type="EMBL" id="CAJ2638151.1"/>
    </source>
</evidence>
<comment type="caution">
    <text evidence="1">The sequence shown here is derived from an EMBL/GenBank/DDBJ whole genome shotgun (WGS) entry which is preliminary data.</text>
</comment>
<protein>
    <submittedName>
        <fullName evidence="1">Uncharacterized protein</fullName>
    </submittedName>
</protein>
<gene>
    <name evidence="1" type="ORF">MILVUS5_LOCUS8397</name>
</gene>
<evidence type="ECO:0000313" key="2">
    <source>
        <dbReference type="Proteomes" id="UP001177021"/>
    </source>
</evidence>
<organism evidence="1 2">
    <name type="scientific">Trifolium pratense</name>
    <name type="common">Red clover</name>
    <dbReference type="NCBI Taxonomy" id="57577"/>
    <lineage>
        <taxon>Eukaryota</taxon>
        <taxon>Viridiplantae</taxon>
        <taxon>Streptophyta</taxon>
        <taxon>Embryophyta</taxon>
        <taxon>Tracheophyta</taxon>
        <taxon>Spermatophyta</taxon>
        <taxon>Magnoliopsida</taxon>
        <taxon>eudicotyledons</taxon>
        <taxon>Gunneridae</taxon>
        <taxon>Pentapetalae</taxon>
        <taxon>rosids</taxon>
        <taxon>fabids</taxon>
        <taxon>Fabales</taxon>
        <taxon>Fabaceae</taxon>
        <taxon>Papilionoideae</taxon>
        <taxon>50 kb inversion clade</taxon>
        <taxon>NPAAA clade</taxon>
        <taxon>Hologalegina</taxon>
        <taxon>IRL clade</taxon>
        <taxon>Trifolieae</taxon>
        <taxon>Trifolium</taxon>
    </lineage>
</organism>